<dbReference type="PANTHER" id="PTHR32308:SF10">
    <property type="entry name" value="CITRATE LYASE SUBUNIT BETA"/>
    <property type="match status" value="1"/>
</dbReference>
<evidence type="ECO:0000256" key="4">
    <source>
        <dbReference type="PIRSR" id="PIRSR015582-1"/>
    </source>
</evidence>
<dbReference type="PANTHER" id="PTHR32308">
    <property type="entry name" value="LYASE BETA SUBUNIT, PUTATIVE (AFU_ORTHOLOGUE AFUA_4G13030)-RELATED"/>
    <property type="match status" value="1"/>
</dbReference>
<dbReference type="Pfam" id="PF03328">
    <property type="entry name" value="HpcH_HpaI"/>
    <property type="match status" value="1"/>
</dbReference>
<gene>
    <name evidence="7" type="ORF">E3T47_12315</name>
</gene>
<dbReference type="Proteomes" id="UP000298154">
    <property type="component" value="Unassembled WGS sequence"/>
</dbReference>
<dbReference type="SUPFAM" id="SSF51621">
    <property type="entry name" value="Phosphoenolpyruvate/pyruvate domain"/>
    <property type="match status" value="1"/>
</dbReference>
<feature type="binding site" evidence="5">
    <location>
        <position position="159"/>
    </location>
    <ligand>
        <name>Mg(2+)</name>
        <dbReference type="ChEBI" id="CHEBI:18420"/>
    </ligand>
</feature>
<dbReference type="Gene3D" id="3.20.20.60">
    <property type="entry name" value="Phosphoenolpyruvate-binding domains"/>
    <property type="match status" value="1"/>
</dbReference>
<name>A0A4R9ALI0_9MICO</name>
<reference evidence="7 8" key="1">
    <citation type="submission" date="2019-03" db="EMBL/GenBank/DDBJ databases">
        <title>Genomics of glacier-inhabiting Cryobacterium strains.</title>
        <authorList>
            <person name="Liu Q."/>
            <person name="Xin Y.-H."/>
        </authorList>
    </citation>
    <scope>NUCLEOTIDE SEQUENCE [LARGE SCALE GENOMIC DNA]</scope>
    <source>
        <strain evidence="7 8">Sr36</strain>
    </source>
</reference>
<dbReference type="InterPro" id="IPR011206">
    <property type="entry name" value="Citrate_lyase_beta/mcl1/mcl2"/>
</dbReference>
<evidence type="ECO:0000259" key="6">
    <source>
        <dbReference type="Pfam" id="PF03328"/>
    </source>
</evidence>
<dbReference type="GO" id="GO:0016829">
    <property type="term" value="F:lyase activity"/>
    <property type="evidence" value="ECO:0007669"/>
    <property type="project" value="UniProtKB-KW"/>
</dbReference>
<keyword evidence="8" id="KW-1185">Reference proteome</keyword>
<feature type="binding site" evidence="4">
    <location>
        <position position="133"/>
    </location>
    <ligand>
        <name>substrate</name>
    </ligand>
</feature>
<evidence type="ECO:0000256" key="2">
    <source>
        <dbReference type="ARBA" id="ARBA00022723"/>
    </source>
</evidence>
<evidence type="ECO:0000256" key="1">
    <source>
        <dbReference type="ARBA" id="ARBA00001946"/>
    </source>
</evidence>
<dbReference type="AlphaFoldDB" id="A0A4R9ALI0"/>
<organism evidence="7 8">
    <name type="scientific">Cryobacterium ruanii</name>
    <dbReference type="NCBI Taxonomy" id="1259197"/>
    <lineage>
        <taxon>Bacteria</taxon>
        <taxon>Bacillati</taxon>
        <taxon>Actinomycetota</taxon>
        <taxon>Actinomycetes</taxon>
        <taxon>Micrococcales</taxon>
        <taxon>Microbacteriaceae</taxon>
        <taxon>Cryobacterium</taxon>
    </lineage>
</organism>
<accession>A0A4R9ALI0</accession>
<dbReference type="InterPro" id="IPR040442">
    <property type="entry name" value="Pyrv_kinase-like_dom_sf"/>
</dbReference>
<feature type="binding site" evidence="5">
    <location>
        <position position="133"/>
    </location>
    <ligand>
        <name>Mg(2+)</name>
        <dbReference type="ChEBI" id="CHEBI:18420"/>
    </ligand>
</feature>
<dbReference type="EMBL" id="SOHK01000017">
    <property type="protein sequence ID" value="TFD64259.1"/>
    <property type="molecule type" value="Genomic_DNA"/>
</dbReference>
<keyword evidence="7" id="KW-0456">Lyase</keyword>
<keyword evidence="2 5" id="KW-0479">Metal-binding</keyword>
<evidence type="ECO:0000256" key="3">
    <source>
        <dbReference type="ARBA" id="ARBA00022842"/>
    </source>
</evidence>
<dbReference type="GO" id="GO:0006107">
    <property type="term" value="P:oxaloacetate metabolic process"/>
    <property type="evidence" value="ECO:0007669"/>
    <property type="project" value="TreeGrafter"/>
</dbReference>
<dbReference type="PIRSF" id="PIRSF015582">
    <property type="entry name" value="Cit_lyase_B"/>
    <property type="match status" value="1"/>
</dbReference>
<dbReference type="InterPro" id="IPR015813">
    <property type="entry name" value="Pyrv/PenolPyrv_kinase-like_dom"/>
</dbReference>
<proteinExistence type="predicted"/>
<evidence type="ECO:0000313" key="7">
    <source>
        <dbReference type="EMBL" id="TFD64259.1"/>
    </source>
</evidence>
<dbReference type="GO" id="GO:0000287">
    <property type="term" value="F:magnesium ion binding"/>
    <property type="evidence" value="ECO:0007669"/>
    <property type="project" value="TreeGrafter"/>
</dbReference>
<protein>
    <submittedName>
        <fullName evidence="7">CoA ester lyase</fullName>
    </submittedName>
</protein>
<dbReference type="InterPro" id="IPR005000">
    <property type="entry name" value="Aldolase/citrate-lyase_domain"/>
</dbReference>
<dbReference type="OrthoDB" id="5172636at2"/>
<feature type="domain" description="HpcH/HpaI aldolase/citrate lyase" evidence="6">
    <location>
        <begin position="16"/>
        <end position="226"/>
    </location>
</feature>
<feature type="binding site" evidence="4">
    <location>
        <position position="74"/>
    </location>
    <ligand>
        <name>substrate</name>
    </ligand>
</feature>
<comment type="cofactor">
    <cofactor evidence="1">
        <name>Mg(2+)</name>
        <dbReference type="ChEBI" id="CHEBI:18420"/>
    </cofactor>
</comment>
<evidence type="ECO:0000313" key="8">
    <source>
        <dbReference type="Proteomes" id="UP000298154"/>
    </source>
</evidence>
<sequence>MATDMKKNSLDSPDTSYLFVPGTHPQRFEKALNSGADNVIIDLEDAVSVEEKGIALEHVLAALRAGLSRPVFVRVNTIDSPWFGDNVKELVELALSGTASLKGIVLPKVEDASPLESLRAVFPENVQIVGLIETAVGLHNVVRIAASKGLTRLAIGAVDLSEDLGAENDSAIIDFAYAQVVIASRLSKLRAPLASPPMALRSPDAIETNARRLRGMGLGGSLCIHPDQVAPIHAGFGPALPEVEWATRVMDSVGGAVQVDGEMVDRPVREKAARILAEAGRRQL</sequence>
<comment type="caution">
    <text evidence="7">The sequence shown here is derived from an EMBL/GenBank/DDBJ whole genome shotgun (WGS) entry which is preliminary data.</text>
</comment>
<evidence type="ECO:0000256" key="5">
    <source>
        <dbReference type="PIRSR" id="PIRSR015582-2"/>
    </source>
</evidence>
<keyword evidence="3 5" id="KW-0460">Magnesium</keyword>